<dbReference type="Proteomes" id="UP000807159">
    <property type="component" value="Chromosome 11"/>
</dbReference>
<protein>
    <recommendedName>
        <fullName evidence="1">Thioredoxin domain-containing protein</fullName>
    </recommendedName>
</protein>
<dbReference type="PANTHER" id="PTHR10438:SF470">
    <property type="entry name" value="THIOREDOXIN"/>
    <property type="match status" value="1"/>
</dbReference>
<dbReference type="AlphaFoldDB" id="A0A8T2XJ11"/>
<gene>
    <name evidence="2" type="ORF">H0E87_020314</name>
</gene>
<reference evidence="2" key="1">
    <citation type="journal article" date="2021" name="J. Hered.">
        <title>Genome Assembly of Salicaceae Populus deltoides (Eastern Cottonwood) I-69 Based on Nanopore Sequencing and Hi-C Technologies.</title>
        <authorList>
            <person name="Bai S."/>
            <person name="Wu H."/>
            <person name="Zhang J."/>
            <person name="Pan Z."/>
            <person name="Zhao W."/>
            <person name="Li Z."/>
            <person name="Tong C."/>
        </authorList>
    </citation>
    <scope>NUCLEOTIDE SEQUENCE</scope>
    <source>
        <tissue evidence="2">Leaf</tissue>
    </source>
</reference>
<evidence type="ECO:0000259" key="1">
    <source>
        <dbReference type="Pfam" id="PF00085"/>
    </source>
</evidence>
<proteinExistence type="predicted"/>
<comment type="caution">
    <text evidence="2">The sequence shown here is derived from an EMBL/GenBank/DDBJ whole genome shotgun (WGS) entry which is preliminary data.</text>
</comment>
<dbReference type="InterPro" id="IPR013766">
    <property type="entry name" value="Thioredoxin_domain"/>
</dbReference>
<dbReference type="EMBL" id="JACEGQ020000011">
    <property type="protein sequence ID" value="KAH8493509.1"/>
    <property type="molecule type" value="Genomic_DNA"/>
</dbReference>
<dbReference type="InterPro" id="IPR050620">
    <property type="entry name" value="Thioredoxin_H-type-like"/>
</dbReference>
<dbReference type="SUPFAM" id="SSF52833">
    <property type="entry name" value="Thioredoxin-like"/>
    <property type="match status" value="1"/>
</dbReference>
<dbReference type="Pfam" id="PF00085">
    <property type="entry name" value="Thioredoxin"/>
    <property type="match status" value="1"/>
</dbReference>
<sequence>MESEATNKSRVVMVESGESWDFYISQATTQTRPIAVHFTASWCMPSVAMNPIFEDLASAHPDIMFLTVDVDAVKIFVSAIFTKIRLQIFGDLILSHEAGNEHRVVSSGNFILIEAAAKMEVNAMPTFVLVKDSAQVDKIVGANPEEIRKRIDSFVQSIPANIAQSL</sequence>
<dbReference type="InterPro" id="IPR036249">
    <property type="entry name" value="Thioredoxin-like_sf"/>
</dbReference>
<accession>A0A8T2XJ11</accession>
<keyword evidence="3" id="KW-1185">Reference proteome</keyword>
<evidence type="ECO:0000313" key="2">
    <source>
        <dbReference type="EMBL" id="KAH8493509.1"/>
    </source>
</evidence>
<dbReference type="PANTHER" id="PTHR10438">
    <property type="entry name" value="THIOREDOXIN"/>
    <property type="match status" value="1"/>
</dbReference>
<name>A0A8T2XJ11_POPDE</name>
<evidence type="ECO:0000313" key="3">
    <source>
        <dbReference type="Proteomes" id="UP000807159"/>
    </source>
</evidence>
<feature type="domain" description="Thioredoxin" evidence="1">
    <location>
        <begin position="13"/>
        <end position="77"/>
    </location>
</feature>
<organism evidence="2 3">
    <name type="scientific">Populus deltoides</name>
    <name type="common">Eastern poplar</name>
    <name type="synonym">Eastern cottonwood</name>
    <dbReference type="NCBI Taxonomy" id="3696"/>
    <lineage>
        <taxon>Eukaryota</taxon>
        <taxon>Viridiplantae</taxon>
        <taxon>Streptophyta</taxon>
        <taxon>Embryophyta</taxon>
        <taxon>Tracheophyta</taxon>
        <taxon>Spermatophyta</taxon>
        <taxon>Magnoliopsida</taxon>
        <taxon>eudicotyledons</taxon>
        <taxon>Gunneridae</taxon>
        <taxon>Pentapetalae</taxon>
        <taxon>rosids</taxon>
        <taxon>fabids</taxon>
        <taxon>Malpighiales</taxon>
        <taxon>Salicaceae</taxon>
        <taxon>Saliceae</taxon>
        <taxon>Populus</taxon>
    </lineage>
</organism>
<dbReference type="CDD" id="cd02947">
    <property type="entry name" value="TRX_family"/>
    <property type="match status" value="1"/>
</dbReference>
<dbReference type="Gene3D" id="3.40.30.10">
    <property type="entry name" value="Glutaredoxin"/>
    <property type="match status" value="1"/>
</dbReference>